<proteinExistence type="predicted"/>
<dbReference type="EMBL" id="SRYB01000039">
    <property type="protein sequence ID" value="TGY76506.1"/>
    <property type="molecule type" value="Genomic_DNA"/>
</dbReference>
<protein>
    <submittedName>
        <fullName evidence="1">Hybrid sensor histidine kinase/response regulator</fullName>
    </submittedName>
</protein>
<comment type="caution">
    <text evidence="1">The sequence shown here is derived from an EMBL/GenBank/DDBJ whole genome shotgun (WGS) entry which is preliminary data.</text>
</comment>
<dbReference type="Proteomes" id="UP000306319">
    <property type="component" value="Unassembled WGS sequence"/>
</dbReference>
<reference evidence="1" key="1">
    <citation type="submission" date="2019-04" db="EMBL/GenBank/DDBJ databases">
        <title>Microbes associate with the intestines of laboratory mice.</title>
        <authorList>
            <person name="Navarre W."/>
            <person name="Wong E."/>
            <person name="Huang K."/>
            <person name="Tropini C."/>
            <person name="Ng K."/>
            <person name="Yu B."/>
        </authorList>
    </citation>
    <scope>NUCLEOTIDE SEQUENCE</scope>
    <source>
        <strain evidence="1">NM04_E33</strain>
    </source>
</reference>
<keyword evidence="1" id="KW-0808">Transferase</keyword>
<organism evidence="1 2">
    <name type="scientific">Lepagella muris</name>
    <dbReference type="NCBI Taxonomy" id="3032870"/>
    <lineage>
        <taxon>Bacteria</taxon>
        <taxon>Pseudomonadati</taxon>
        <taxon>Bacteroidota</taxon>
        <taxon>Bacteroidia</taxon>
        <taxon>Bacteroidales</taxon>
        <taxon>Muribaculaceae</taxon>
        <taxon>Lepagella</taxon>
    </lineage>
</organism>
<keyword evidence="1" id="KW-0418">Kinase</keyword>
<keyword evidence="2" id="KW-1185">Reference proteome</keyword>
<sequence>MKLKSLIKMRFGRMNLPITLVALAALAAILPVESQGADSAFAENHSVSFISMNSGLSHNLVDDLFLDSEGYVWIATSASLARYDGYEFVNFTPNSPERRIKSTFVRKVAEDRFGRLWVASDGGIDIIDLNQMSVIDMASDNAEYGKIASLPSGYVAADHAGNVWIRNEKMIVCIIFDDNGNIKDMQSIPHLSTSIITTGALKPLSGTGDGVWTAIGGEVCHLSLENGKISRRNTSKDLKFPSSSYISDFEKTGNYIWISTDSGLYRYDHSTGKVRVYNELTDGNCSLSRSFITALAVTSSGDLVAGSLNGLNIYNPSEDGFIKVKASELTGGTGLNNNFINCLLTEGDNLWVGTEGCGINLLSPRRLISKTFRHSPSDAKSISPNPVNAIYEDESGIIWIGTVEGGLNRASGDYTEGFSHFTTANAGLPHNTVSTITSDRAGHLWVGTWGGGLCMFDRSNPSKVLRIINTGPDGRHLDHIGAIAYDPYNNLIWIGANSGIFIYNPEDESLKVPFKDADKMPGSVAVAIAPDGRLLMGSLEGLLIVNLKEGCGKGSFSYKHFQYKFDNPESNIKEKVNCITLTENGNIWVGTNGNGIYRYESHNGEDKFINYNTTDGLPNDVVHGLADDKQGNLWIATYHGLSCMTPENHFINFGINNGLDTEQFYWNAYRRLANGDILFGSVDGLVAVKGLSLSKISKIFPVRFTFFTVDNHRLHGYTDAMELSENDRSFEIGFSAFDYAGGKNGRYYYRMKGYDNDWNTLHPGRHSVTYMNLAPGEYSLEVKYVSDGQSIDSVPVSRFDICVTPNFYRRWWFLLLVSVAIAGCVWAIYRWRVSDLTRQRNQLKTAVNEGVKEISEQKSLIETHAMELATQNRELILRNEQIVKQKTQLAEMAGKVQKLTADRISFFTNITHEFRTPITLIIGPIERALKLSTNPKVIEQLNFVEKNSRYLLSLINQLMDFRKIESGKMEAVTKRGNIRELMEDIIKPFEAYAEERGIQMKTIYHLPHPIFDFNEDAMRKVVTNLLGNAIKFTPDNGCVRIYISTFRSQQCSGGKDMFYLCVSDNGCGIKEEDISKVFDHFYQGSSQIKYPLIGASDSGIGLYLCRRLVELYGGTITARNNHGDGCSFRVLIPIDNAEVESAVSTSAIALNNDSAEFAGDTSDGRQKTVLVVEDNDDMRAFMRSVLSDHYLVEEAADGEEALHLLLTKDVDFIISDLMMPGMDGLELASKVKENFAISHIPFVMLTAKTSQESRMEGYRRGVDDYILKPFDEDMLLARISNILANKQRYQRRFMSDMEVEHLEINEESRDKKFVDKVMEVLRNNYSNSYYDVGEFAEALGVSRSLLNKKLQSLMGQSANQLIRTYRLKLAHELILQNRVTRNMNVSEIAFQVGFNDSKYFTRCFTKQFGVNPSTLLRENDK</sequence>
<evidence type="ECO:0000313" key="2">
    <source>
        <dbReference type="Proteomes" id="UP000306319"/>
    </source>
</evidence>
<evidence type="ECO:0000313" key="1">
    <source>
        <dbReference type="EMBL" id="TGY76506.1"/>
    </source>
</evidence>
<name>A0AC61RFE9_9BACT</name>
<gene>
    <name evidence="1" type="ORF">E5331_17960</name>
</gene>
<accession>A0AC61RFE9</accession>